<keyword evidence="1" id="KW-1133">Transmembrane helix</keyword>
<dbReference type="Proteomes" id="UP001221898">
    <property type="component" value="Unassembled WGS sequence"/>
</dbReference>
<evidence type="ECO:0000313" key="3">
    <source>
        <dbReference type="Proteomes" id="UP001221898"/>
    </source>
</evidence>
<accession>A0AAD7R4C1</accession>
<protein>
    <submittedName>
        <fullName evidence="2">Uncharacterized protein</fullName>
    </submittedName>
</protein>
<organism evidence="2 3">
    <name type="scientific">Aldrovandia affinis</name>
    <dbReference type="NCBI Taxonomy" id="143900"/>
    <lineage>
        <taxon>Eukaryota</taxon>
        <taxon>Metazoa</taxon>
        <taxon>Chordata</taxon>
        <taxon>Craniata</taxon>
        <taxon>Vertebrata</taxon>
        <taxon>Euteleostomi</taxon>
        <taxon>Actinopterygii</taxon>
        <taxon>Neopterygii</taxon>
        <taxon>Teleostei</taxon>
        <taxon>Notacanthiformes</taxon>
        <taxon>Halosauridae</taxon>
        <taxon>Aldrovandia</taxon>
    </lineage>
</organism>
<reference evidence="2" key="1">
    <citation type="journal article" date="2023" name="Science">
        <title>Genome structures resolve the early diversification of teleost fishes.</title>
        <authorList>
            <person name="Parey E."/>
            <person name="Louis A."/>
            <person name="Montfort J."/>
            <person name="Bouchez O."/>
            <person name="Roques C."/>
            <person name="Iampietro C."/>
            <person name="Lluch J."/>
            <person name="Castinel A."/>
            <person name="Donnadieu C."/>
            <person name="Desvignes T."/>
            <person name="Floi Bucao C."/>
            <person name="Jouanno E."/>
            <person name="Wen M."/>
            <person name="Mejri S."/>
            <person name="Dirks R."/>
            <person name="Jansen H."/>
            <person name="Henkel C."/>
            <person name="Chen W.J."/>
            <person name="Zahm M."/>
            <person name="Cabau C."/>
            <person name="Klopp C."/>
            <person name="Thompson A.W."/>
            <person name="Robinson-Rechavi M."/>
            <person name="Braasch I."/>
            <person name="Lecointre G."/>
            <person name="Bobe J."/>
            <person name="Postlethwait J.H."/>
            <person name="Berthelot C."/>
            <person name="Roest Crollius H."/>
            <person name="Guiguen Y."/>
        </authorList>
    </citation>
    <scope>NUCLEOTIDE SEQUENCE</scope>
    <source>
        <strain evidence="2">NC1722</strain>
    </source>
</reference>
<feature type="transmembrane region" description="Helical" evidence="1">
    <location>
        <begin position="311"/>
        <end position="332"/>
    </location>
</feature>
<evidence type="ECO:0000256" key="1">
    <source>
        <dbReference type="SAM" id="Phobius"/>
    </source>
</evidence>
<keyword evidence="3" id="KW-1185">Reference proteome</keyword>
<dbReference type="Gene3D" id="2.60.40.10">
    <property type="entry name" value="Immunoglobulins"/>
    <property type="match status" value="1"/>
</dbReference>
<dbReference type="AlphaFoldDB" id="A0AAD7R4C1"/>
<evidence type="ECO:0000313" key="2">
    <source>
        <dbReference type="EMBL" id="KAJ8362082.1"/>
    </source>
</evidence>
<keyword evidence="1" id="KW-0812">Transmembrane</keyword>
<keyword evidence="1" id="KW-0472">Membrane</keyword>
<dbReference type="EMBL" id="JAINUG010000774">
    <property type="protein sequence ID" value="KAJ8362082.1"/>
    <property type="molecule type" value="Genomic_DNA"/>
</dbReference>
<name>A0AAD7R4C1_9TELE</name>
<proteinExistence type="predicted"/>
<gene>
    <name evidence="2" type="ORF">AAFF_G00398130</name>
</gene>
<comment type="caution">
    <text evidence="2">The sequence shown here is derived from an EMBL/GenBank/DDBJ whole genome shotgun (WGS) entry which is preliminary data.</text>
</comment>
<dbReference type="InterPro" id="IPR013783">
    <property type="entry name" value="Ig-like_fold"/>
</dbReference>
<sequence length="353" mass="37512">MMSSDHRILHALTCSFTDRHDNDDPLEGAMRLVNSGPEGTVSVIQASVRSGSQFHKTTGLMSCVVSPPPPAKRNDVSTTTVIPPDSSLSGGAVAGIVVDGAISSTACLKEVFELYDPMTEVTEMMSSDHRILHALTCSFTDRRDNDDPLEGAMRLDNSGPEGTVSVIQASVRSGSQFHKTTGLMSCVVSPPPPPKRNDVSTTTGLGVSSAQNVVLNGVVGQSVAFPDAVKKSGSLTHNGDEQLTIGDVTDAKFMDFREGRVQWNNATGLFSISGLKMEDSGVYTLLNNDAKPSKDYHYQLNVDDSSLSGGAVAGIVVGLLLFVAVIIILIIAMRKNQRMPGWSAIFSRDAQAN</sequence>